<name>A0A5R9B9L3_9MICC</name>
<keyword evidence="2" id="KW-0472">Membrane</keyword>
<dbReference type="Proteomes" id="UP000310458">
    <property type="component" value="Unassembled WGS sequence"/>
</dbReference>
<evidence type="ECO:0000256" key="2">
    <source>
        <dbReference type="SAM" id="Phobius"/>
    </source>
</evidence>
<protein>
    <submittedName>
        <fullName evidence="3">Uncharacterized protein</fullName>
    </submittedName>
</protein>
<evidence type="ECO:0000313" key="4">
    <source>
        <dbReference type="Proteomes" id="UP000310458"/>
    </source>
</evidence>
<dbReference type="EMBL" id="VAVZ01000044">
    <property type="protein sequence ID" value="TLP93517.1"/>
    <property type="molecule type" value="Genomic_DNA"/>
</dbReference>
<keyword evidence="2" id="KW-1133">Transmembrane helix</keyword>
<dbReference type="RefSeq" id="WP_138254037.1">
    <property type="nucleotide sequence ID" value="NZ_VAVZ01000044.1"/>
</dbReference>
<feature type="transmembrane region" description="Helical" evidence="2">
    <location>
        <begin position="124"/>
        <end position="142"/>
    </location>
</feature>
<reference evidence="3 4" key="1">
    <citation type="submission" date="2019-05" db="EMBL/GenBank/DDBJ databases">
        <title>Nesterenkonia sp. GY074 isolated from the Southern Atlantic Ocean.</title>
        <authorList>
            <person name="Zhang G."/>
        </authorList>
    </citation>
    <scope>NUCLEOTIDE SEQUENCE [LARGE SCALE GENOMIC DNA]</scope>
    <source>
        <strain evidence="3 4">GY074</strain>
    </source>
</reference>
<organism evidence="3 4">
    <name type="scientific">Nesterenkonia salmonea</name>
    <dbReference type="NCBI Taxonomy" id="1804987"/>
    <lineage>
        <taxon>Bacteria</taxon>
        <taxon>Bacillati</taxon>
        <taxon>Actinomycetota</taxon>
        <taxon>Actinomycetes</taxon>
        <taxon>Micrococcales</taxon>
        <taxon>Micrococcaceae</taxon>
        <taxon>Nesterenkonia</taxon>
    </lineage>
</organism>
<feature type="compositionally biased region" description="Basic and acidic residues" evidence="1">
    <location>
        <begin position="43"/>
        <end position="65"/>
    </location>
</feature>
<keyword evidence="4" id="KW-1185">Reference proteome</keyword>
<evidence type="ECO:0000313" key="3">
    <source>
        <dbReference type="EMBL" id="TLP93517.1"/>
    </source>
</evidence>
<feature type="transmembrane region" description="Helical" evidence="2">
    <location>
        <begin position="94"/>
        <end position="118"/>
    </location>
</feature>
<proteinExistence type="predicted"/>
<keyword evidence="2" id="KW-0812">Transmembrane</keyword>
<feature type="region of interest" description="Disordered" evidence="1">
    <location>
        <begin position="1"/>
        <end position="86"/>
    </location>
</feature>
<dbReference type="AlphaFoldDB" id="A0A5R9B9L3"/>
<comment type="caution">
    <text evidence="3">The sequence shown here is derived from an EMBL/GenBank/DDBJ whole genome shotgun (WGS) entry which is preliminary data.</text>
</comment>
<accession>A0A5R9B9L3</accession>
<dbReference type="OrthoDB" id="4967003at2"/>
<evidence type="ECO:0000256" key="1">
    <source>
        <dbReference type="SAM" id="MobiDB-lite"/>
    </source>
</evidence>
<sequence>MSDKAGPSNDAEEQSRNTHQHTVPIPPEPEDVDALLAESLRAQSERDFTWKEPERKPRWWERAEGQEESTGAVTPERTAEVASSSSRDNRRVRLGSVVFALISLLLAGWVVASVAFGITVEPLVVGLVICSLAGMSLIVAGLRPKPGTRI</sequence>
<gene>
    <name evidence="3" type="ORF">FEF26_13350</name>
</gene>